<dbReference type="Gene3D" id="1.20.1260.10">
    <property type="match status" value="1"/>
</dbReference>
<evidence type="ECO:0000256" key="2">
    <source>
        <dbReference type="ARBA" id="ARBA00024325"/>
    </source>
</evidence>
<evidence type="ECO:0000256" key="1">
    <source>
        <dbReference type="ARBA" id="ARBA00022969"/>
    </source>
</evidence>
<proteinExistence type="inferred from homology"/>
<reference evidence="4" key="1">
    <citation type="submission" date="2024-05" db="EMBL/GenBank/DDBJ databases">
        <title>Metabacillus sp. nov., isolated from the rhizosphere soil of tomato plants.</title>
        <authorList>
            <person name="Ma R."/>
        </authorList>
    </citation>
    <scope>NUCLEOTIDE SEQUENCE</scope>
    <source>
        <strain evidence="4">DBTR6</strain>
    </source>
</reference>
<evidence type="ECO:0000256" key="3">
    <source>
        <dbReference type="ARBA" id="ARBA00024344"/>
    </source>
</evidence>
<dbReference type="PANTHER" id="PTHR39183">
    <property type="entry name" value="SPORE COAT PROTEIN F-LIKE PROTEIN YHCQ"/>
    <property type="match status" value="1"/>
</dbReference>
<dbReference type="Pfam" id="PF07875">
    <property type="entry name" value="Coat_F"/>
    <property type="match status" value="1"/>
</dbReference>
<keyword evidence="1" id="KW-0749">Sporulation</keyword>
<name>A0ABS7UQX7_9BACI</name>
<organism evidence="4 5">
    <name type="scientific">Metabacillus rhizolycopersici</name>
    <dbReference type="NCBI Taxonomy" id="2875709"/>
    <lineage>
        <taxon>Bacteria</taxon>
        <taxon>Bacillati</taxon>
        <taxon>Bacillota</taxon>
        <taxon>Bacilli</taxon>
        <taxon>Bacillales</taxon>
        <taxon>Bacillaceae</taxon>
        <taxon>Metabacillus</taxon>
    </lineage>
</organism>
<evidence type="ECO:0000313" key="5">
    <source>
        <dbReference type="Proteomes" id="UP001165287"/>
    </source>
</evidence>
<keyword evidence="5" id="KW-1185">Reference proteome</keyword>
<protein>
    <submittedName>
        <fullName evidence="4">Spore coat protein</fullName>
    </submittedName>
</protein>
<accession>A0ABS7UQX7</accession>
<dbReference type="Proteomes" id="UP001165287">
    <property type="component" value="Unassembled WGS sequence"/>
</dbReference>
<comment type="caution">
    <text evidence="4">The sequence shown here is derived from an EMBL/GenBank/DDBJ whole genome shotgun (WGS) entry which is preliminary data.</text>
</comment>
<sequence length="207" mass="23885">MHQQDMHQSTNYQAKMNHGGHEMFDAHEIISGTISLLNQYQMYDQFMKDQELKTILQRQYTFINDLYNLMVQAFSTGEDPSHRTQAYEMQLSHDIVYGLTPSQPKKPNQSINELGEQCLSSFMLGQCKSMAGLLGMAACEITNPVLRRVVAASVPNFVEMAYELFLYQNKHQYYQVPQLQQQDMTQMVNSFTITKASSINQQPPMYM</sequence>
<keyword evidence="4" id="KW-0167">Capsid protein</keyword>
<evidence type="ECO:0000313" key="4">
    <source>
        <dbReference type="EMBL" id="MBZ5750551.1"/>
    </source>
</evidence>
<dbReference type="InterPro" id="IPR012347">
    <property type="entry name" value="Ferritin-like"/>
</dbReference>
<dbReference type="InterPro" id="IPR012851">
    <property type="entry name" value="Spore_coat_CotF-like"/>
</dbReference>
<dbReference type="PANTHER" id="PTHR39183:SF1">
    <property type="entry name" value="SPORE COAT PROTEIN F-LIKE PROTEIN YHCQ"/>
    <property type="match status" value="1"/>
</dbReference>
<comment type="subcellular location">
    <subcellularLocation>
        <location evidence="2">Spore coat</location>
    </subcellularLocation>
</comment>
<dbReference type="EMBL" id="JAIQUM010000016">
    <property type="protein sequence ID" value="MBZ5750551.1"/>
    <property type="molecule type" value="Genomic_DNA"/>
</dbReference>
<comment type="similarity">
    <text evidence="3">Belongs to the CotF family.</text>
</comment>
<keyword evidence="4" id="KW-0946">Virion</keyword>
<gene>
    <name evidence="4" type="ORF">K9V48_09885</name>
</gene>